<feature type="transmembrane region" description="Helical" evidence="1">
    <location>
        <begin position="186"/>
        <end position="202"/>
    </location>
</feature>
<feature type="transmembrane region" description="Helical" evidence="1">
    <location>
        <begin position="320"/>
        <end position="340"/>
    </location>
</feature>
<dbReference type="EMBL" id="MGFX01000005">
    <property type="protein sequence ID" value="OGM15466.1"/>
    <property type="molecule type" value="Genomic_DNA"/>
</dbReference>
<evidence type="ECO:0008006" key="4">
    <source>
        <dbReference type="Google" id="ProtNLM"/>
    </source>
</evidence>
<dbReference type="SUPFAM" id="SSF52317">
    <property type="entry name" value="Class I glutamine amidotransferase-like"/>
    <property type="match status" value="1"/>
</dbReference>
<feature type="transmembrane region" description="Helical" evidence="1">
    <location>
        <begin position="208"/>
        <end position="225"/>
    </location>
</feature>
<proteinExistence type="predicted"/>
<protein>
    <recommendedName>
        <fullName evidence="4">Membrane protein 6-pyruvoyl-tetrahydropterin synthase-related domain-containing protein</fullName>
    </recommendedName>
</protein>
<feature type="transmembrane region" description="Helical" evidence="1">
    <location>
        <begin position="429"/>
        <end position="448"/>
    </location>
</feature>
<dbReference type="STRING" id="1802485.A2V97_00580"/>
<sequence>MKIARSVLVGFFRLIYFIPALIVIIFLVYLFGHWILGPALLGSDNANFITHAKWLSDWFPKIPFWYPQQGGGMSFTASYPILNHLIVVFFEKITKLPMAVVFRIWSLVVVALTSVGLYLLGFRLTKNQTVSSLAAIFYLLAPITWIFLLAWGFAAEQLSFVFVPPVFIFITLFLDEYYLLGFTKKAKIFFLLFVASFAILSMAHPLIFTGILMIVTGILIIYPLFNFKPERRNIKKILLVTITSLATVFLLVSYWMVPYFRYQSISSKGAPSEKEIYNFNAWGQNAIYPSNVFSITDKTAAYTSYDEPTQNKSSFAWHNVSFPFIISLLALVGLVGSFFVNRKIFALGIANIIPLSFAIFPNQTYYLLRLPLTNYFLNWRSGITASRFIIPLLAAFGCFTIAYLITFPLELLSKKTKYFVLKYSLKTSFVVLTTVLTLFVAGILLWRFKNWPYEYPSVLITYGHENYFPSTRVDIRNIWRKKVTDDCFSGDLVATKELNPVCFNPMLKNYFWEGHLNKACTEMQKDETKARLPTEITSLCGPNPSLEIVQKVISGCDRKSTTFGYSEVCRARGGNLLDQFRLNILKKDIKQTIKESDLFGEGKELFYKEREILKGLPDDTNTRVDIGTSLGAFMMMEPFYSRMPELPTYYNQATLLKTLWNYEIGIFNQKETVWPQDRIMYELSKYFGLGYAVLSEDLVPLDKFIRTGWERVDKWPAGTFGGLALWKNSEPAVLLQVSTKPVVLVIGQDKVDGYFRIFHLANLGTLSFEDALIVKGGSYVDAYTANDLKKFDAVVLEGYAYKNQKKGWKVLDEYTKSGGALLINTGWQYSSADWQVASTPEFLPIKELKWQEPDISQEFASDETTIIGDVDLKAFSPLVYKRKPWNISTSDKSNLRSWAKVILSANSKPLIAGGKYGAGKVIWLGFDIPGHIGAYGDNEEEIKLYRNLLSYLLENKEGKVLSATFKRNYPDKLEITINESSGQKTAVYWSEAYYPDFKANLVTGGKSEKLQVYKAGPGMTMFILPKVVAGSKIIYEYKTPLTVTMARLVSLVTLVFLISIVVNSKILIYIKTLVLDNILKGKLRKGIIGEHGDEDLIY</sequence>
<feature type="transmembrane region" description="Helical" evidence="1">
    <location>
        <begin position="237"/>
        <end position="257"/>
    </location>
</feature>
<organism evidence="2 3">
    <name type="scientific">Candidatus Woesebacteria bacterium RBG_16_42_24</name>
    <dbReference type="NCBI Taxonomy" id="1802485"/>
    <lineage>
        <taxon>Bacteria</taxon>
        <taxon>Candidatus Woeseibacteriota</taxon>
    </lineage>
</organism>
<feature type="transmembrane region" description="Helical" evidence="1">
    <location>
        <begin position="12"/>
        <end position="36"/>
    </location>
</feature>
<evidence type="ECO:0000256" key="1">
    <source>
        <dbReference type="SAM" id="Phobius"/>
    </source>
</evidence>
<accession>A0A1F7XKC6</accession>
<name>A0A1F7XKC6_9BACT</name>
<feature type="transmembrane region" description="Helical" evidence="1">
    <location>
        <begin position="388"/>
        <end position="409"/>
    </location>
</feature>
<dbReference type="InterPro" id="IPR029062">
    <property type="entry name" value="Class_I_gatase-like"/>
</dbReference>
<keyword evidence="1" id="KW-0812">Transmembrane</keyword>
<feature type="transmembrane region" description="Helical" evidence="1">
    <location>
        <begin position="160"/>
        <end position="179"/>
    </location>
</feature>
<dbReference type="AlphaFoldDB" id="A0A1F7XKC6"/>
<gene>
    <name evidence="2" type="ORF">A2V97_00580</name>
</gene>
<feature type="transmembrane region" description="Helical" evidence="1">
    <location>
        <begin position="133"/>
        <end position="154"/>
    </location>
</feature>
<feature type="transmembrane region" description="Helical" evidence="1">
    <location>
        <begin position="347"/>
        <end position="368"/>
    </location>
</feature>
<dbReference type="Gene3D" id="3.40.50.880">
    <property type="match status" value="1"/>
</dbReference>
<keyword evidence="1" id="KW-1133">Transmembrane helix</keyword>
<feature type="transmembrane region" description="Helical" evidence="1">
    <location>
        <begin position="100"/>
        <end position="121"/>
    </location>
</feature>
<evidence type="ECO:0000313" key="3">
    <source>
        <dbReference type="Proteomes" id="UP000177382"/>
    </source>
</evidence>
<keyword evidence="1" id="KW-0472">Membrane</keyword>
<evidence type="ECO:0000313" key="2">
    <source>
        <dbReference type="EMBL" id="OGM15466.1"/>
    </source>
</evidence>
<dbReference type="Proteomes" id="UP000177382">
    <property type="component" value="Unassembled WGS sequence"/>
</dbReference>
<comment type="caution">
    <text evidence="2">The sequence shown here is derived from an EMBL/GenBank/DDBJ whole genome shotgun (WGS) entry which is preliminary data.</text>
</comment>
<feature type="transmembrane region" description="Helical" evidence="1">
    <location>
        <begin position="1048"/>
        <end position="1070"/>
    </location>
</feature>
<reference evidence="2 3" key="1">
    <citation type="journal article" date="2016" name="Nat. Commun.">
        <title>Thousands of microbial genomes shed light on interconnected biogeochemical processes in an aquifer system.</title>
        <authorList>
            <person name="Anantharaman K."/>
            <person name="Brown C.T."/>
            <person name="Hug L.A."/>
            <person name="Sharon I."/>
            <person name="Castelle C.J."/>
            <person name="Probst A.J."/>
            <person name="Thomas B.C."/>
            <person name="Singh A."/>
            <person name="Wilkins M.J."/>
            <person name="Karaoz U."/>
            <person name="Brodie E.L."/>
            <person name="Williams K.H."/>
            <person name="Hubbard S.S."/>
            <person name="Banfield J.F."/>
        </authorList>
    </citation>
    <scope>NUCLEOTIDE SEQUENCE [LARGE SCALE GENOMIC DNA]</scope>
</reference>